<dbReference type="PANTHER" id="PTHR44329:SF291">
    <property type="entry name" value="PROTEIN KINASE DOMAIN-CONTAINING PROTEIN"/>
    <property type="match status" value="1"/>
</dbReference>
<dbReference type="OrthoDB" id="10261027at2759"/>
<protein>
    <submittedName>
        <fullName evidence="2">15691_t:CDS:1</fullName>
    </submittedName>
</protein>
<name>A0A9N9CKQ2_9GLOM</name>
<dbReference type="SUPFAM" id="SSF56112">
    <property type="entry name" value="Protein kinase-like (PK-like)"/>
    <property type="match status" value="1"/>
</dbReference>
<dbReference type="PROSITE" id="PS50011">
    <property type="entry name" value="PROTEIN_KINASE_DOM"/>
    <property type="match status" value="1"/>
</dbReference>
<dbReference type="InterPro" id="IPR000719">
    <property type="entry name" value="Prot_kinase_dom"/>
</dbReference>
<proteinExistence type="predicted"/>
<evidence type="ECO:0000313" key="2">
    <source>
        <dbReference type="EMBL" id="CAG8607216.1"/>
    </source>
</evidence>
<organism evidence="2 3">
    <name type="scientific">Cetraspora pellucida</name>
    <dbReference type="NCBI Taxonomy" id="1433469"/>
    <lineage>
        <taxon>Eukaryota</taxon>
        <taxon>Fungi</taxon>
        <taxon>Fungi incertae sedis</taxon>
        <taxon>Mucoromycota</taxon>
        <taxon>Glomeromycotina</taxon>
        <taxon>Glomeromycetes</taxon>
        <taxon>Diversisporales</taxon>
        <taxon>Gigasporaceae</taxon>
        <taxon>Cetraspora</taxon>
    </lineage>
</organism>
<dbReference type="InterPro" id="IPR051681">
    <property type="entry name" value="Ser/Thr_Kinases-Pseudokinases"/>
</dbReference>
<evidence type="ECO:0000259" key="1">
    <source>
        <dbReference type="PROSITE" id="PS50011"/>
    </source>
</evidence>
<dbReference type="InterPro" id="IPR011009">
    <property type="entry name" value="Kinase-like_dom_sf"/>
</dbReference>
<dbReference type="AlphaFoldDB" id="A0A9N9CKQ2"/>
<dbReference type="Proteomes" id="UP000789759">
    <property type="component" value="Unassembled WGS sequence"/>
</dbReference>
<feature type="domain" description="Protein kinase" evidence="1">
    <location>
        <begin position="1"/>
        <end position="210"/>
    </location>
</feature>
<dbReference type="Gene3D" id="1.10.510.10">
    <property type="entry name" value="Transferase(Phosphotransferase) domain 1"/>
    <property type="match status" value="1"/>
</dbReference>
<dbReference type="Pfam" id="PF07714">
    <property type="entry name" value="PK_Tyr_Ser-Thr"/>
    <property type="match status" value="1"/>
</dbReference>
<accession>A0A9N9CKQ2</accession>
<evidence type="ECO:0000313" key="3">
    <source>
        <dbReference type="Proteomes" id="UP000789759"/>
    </source>
</evidence>
<dbReference type="GO" id="GO:0004674">
    <property type="term" value="F:protein serine/threonine kinase activity"/>
    <property type="evidence" value="ECO:0007669"/>
    <property type="project" value="TreeGrafter"/>
</dbReference>
<keyword evidence="3" id="KW-1185">Reference proteome</keyword>
<reference evidence="2" key="1">
    <citation type="submission" date="2021-06" db="EMBL/GenBank/DDBJ databases">
        <authorList>
            <person name="Kallberg Y."/>
            <person name="Tangrot J."/>
            <person name="Rosling A."/>
        </authorList>
    </citation>
    <scope>NUCLEOTIDE SEQUENCE</scope>
    <source>
        <strain evidence="2">FL966</strain>
    </source>
</reference>
<sequence length="210" mass="24231">MKKDDNLINFLGCYGISQNPSTKNYVIVMQYFERSSLNRNLGDVVVKKWQEKLKMLSQIAMDLKTIHEVGLVHKDLHSGNILQDEDLNSYISDMGLSGPPNTKTPTNTKKINKQKFMASMMQSSTESAMLETWNFSKPSMTFSIYTWSCLKSQLKTNSHKLCGYNIREKVIILNAAKAYRDEPEFNWHLSKEPEFDEWSLDIVNDLSMNQ</sequence>
<dbReference type="PANTHER" id="PTHR44329">
    <property type="entry name" value="SERINE/THREONINE-PROTEIN KINASE TNNI3K-RELATED"/>
    <property type="match status" value="1"/>
</dbReference>
<gene>
    <name evidence="2" type="ORF">CPELLU_LOCUS7275</name>
</gene>
<dbReference type="GO" id="GO:0005524">
    <property type="term" value="F:ATP binding"/>
    <property type="evidence" value="ECO:0007669"/>
    <property type="project" value="InterPro"/>
</dbReference>
<comment type="caution">
    <text evidence="2">The sequence shown here is derived from an EMBL/GenBank/DDBJ whole genome shotgun (WGS) entry which is preliminary data.</text>
</comment>
<dbReference type="InterPro" id="IPR001245">
    <property type="entry name" value="Ser-Thr/Tyr_kinase_cat_dom"/>
</dbReference>
<dbReference type="EMBL" id="CAJVQA010004820">
    <property type="protein sequence ID" value="CAG8607216.1"/>
    <property type="molecule type" value="Genomic_DNA"/>
</dbReference>